<dbReference type="SUPFAM" id="SSF47781">
    <property type="entry name" value="RuvA domain 2-like"/>
    <property type="match status" value="1"/>
</dbReference>
<feature type="transmembrane region" description="Helical" evidence="2">
    <location>
        <begin position="7"/>
        <end position="24"/>
    </location>
</feature>
<feature type="region of interest" description="Disordered" evidence="1">
    <location>
        <begin position="39"/>
        <end position="68"/>
    </location>
</feature>
<evidence type="ECO:0000256" key="1">
    <source>
        <dbReference type="SAM" id="MobiDB-lite"/>
    </source>
</evidence>
<dbReference type="Proteomes" id="UP001145109">
    <property type="component" value="Unassembled WGS sequence"/>
</dbReference>
<evidence type="ECO:0000313" key="7">
    <source>
        <dbReference type="EMBL" id="RGT89459.1"/>
    </source>
</evidence>
<keyword evidence="2" id="KW-0812">Transmembrane</keyword>
<dbReference type="GO" id="GO:0015628">
    <property type="term" value="P:protein secretion by the type II secretion system"/>
    <property type="evidence" value="ECO:0007669"/>
    <property type="project" value="TreeGrafter"/>
</dbReference>
<dbReference type="OrthoDB" id="9790239at2"/>
<sequence length="220" mass="23827">MRKRRRILYQICGIFLGISCMLSACHEKEETFTSVAAAEADAGDKKNEAESKAAEEKPDKAKADPGGEEKEGSIWVYVCGEVASPGVYELQEGDRITHAIEAAGGLTEAAGQVYLNQAAHLTDGQRIYVPSREEEQTLKEEGSPSDMADAGMGKDTGIINLNTATKAELLSLSGIGESRAEAIIAYRETNGGFRKIEDLKKVDGIKEGIFQKIREQITVE</sequence>
<name>A0A174BMP0_9FIRM</name>
<dbReference type="PANTHER" id="PTHR21180">
    <property type="entry name" value="ENDONUCLEASE/EXONUCLEASE/PHOSPHATASE FAMILY DOMAIN-CONTAINING PROTEIN 1"/>
    <property type="match status" value="1"/>
</dbReference>
<reference evidence="6" key="4">
    <citation type="submission" date="2022-11" db="EMBL/GenBank/DDBJ databases">
        <title>Draft genome sequence of Coprococcus comes strain 31264.</title>
        <authorList>
            <person name="Hisatomi A."/>
            <person name="Ohkuma M."/>
            <person name="Sakamoto M."/>
        </authorList>
    </citation>
    <scope>NUCLEOTIDE SEQUENCE</scope>
    <source>
        <strain evidence="6">JCM 31264</strain>
    </source>
</reference>
<dbReference type="RefSeq" id="WP_022220712.1">
    <property type="nucleotide sequence ID" value="NZ_BSCI01000002.1"/>
</dbReference>
<evidence type="ECO:0000313" key="5">
    <source>
        <dbReference type="EMBL" id="CUO02302.1"/>
    </source>
</evidence>
<reference evidence="9 10" key="1">
    <citation type="submission" date="2015-09" db="EMBL/GenBank/DDBJ databases">
        <authorList>
            <consortium name="Pathogen Informatics"/>
        </authorList>
    </citation>
    <scope>NUCLEOTIDE SEQUENCE [LARGE SCALE GENOMIC DNA]</scope>
    <source>
        <strain evidence="5 9">2789STDY5834866</strain>
        <strain evidence="4 10">2789STDY5834962</strain>
    </source>
</reference>
<dbReference type="GO" id="GO:0006281">
    <property type="term" value="P:DNA repair"/>
    <property type="evidence" value="ECO:0007669"/>
    <property type="project" value="InterPro"/>
</dbReference>
<organism evidence="5 9">
    <name type="scientific">Coprococcus comes</name>
    <dbReference type="NCBI Taxonomy" id="410072"/>
    <lineage>
        <taxon>Bacteria</taxon>
        <taxon>Bacillati</taxon>
        <taxon>Bacillota</taxon>
        <taxon>Clostridia</taxon>
        <taxon>Lachnospirales</taxon>
        <taxon>Lachnospiraceae</taxon>
        <taxon>Coprococcus</taxon>
    </lineage>
</organism>
<dbReference type="EMBL" id="BSCI01000002">
    <property type="protein sequence ID" value="GLG85959.1"/>
    <property type="molecule type" value="Genomic_DNA"/>
</dbReference>
<dbReference type="PROSITE" id="PS51257">
    <property type="entry name" value="PROKAR_LIPOPROTEIN"/>
    <property type="match status" value="1"/>
</dbReference>
<keyword evidence="2" id="KW-0472">Membrane</keyword>
<dbReference type="Proteomes" id="UP000095362">
    <property type="component" value="Unassembled WGS sequence"/>
</dbReference>
<keyword evidence="11" id="KW-1185">Reference proteome</keyword>
<dbReference type="InterPro" id="IPR010994">
    <property type="entry name" value="RuvA_2-like"/>
</dbReference>
<dbReference type="Proteomes" id="UP000283360">
    <property type="component" value="Unassembled WGS sequence"/>
</dbReference>
<dbReference type="Proteomes" id="UP000095727">
    <property type="component" value="Unassembled WGS sequence"/>
</dbReference>
<protein>
    <submittedName>
        <fullName evidence="5">ComE operon protein 1</fullName>
    </submittedName>
    <submittedName>
        <fullName evidence="7">ComEA family DNA-binding protein</fullName>
    </submittedName>
</protein>
<reference evidence="11 12" key="2">
    <citation type="submission" date="2018-08" db="EMBL/GenBank/DDBJ databases">
        <title>A genome reference for cultivated species of the human gut microbiota.</title>
        <authorList>
            <person name="Zou Y."/>
            <person name="Xue W."/>
            <person name="Luo G."/>
        </authorList>
    </citation>
    <scope>NUCLEOTIDE SEQUENCE [LARGE SCALE GENOMIC DNA]</scope>
    <source>
        <strain evidence="7 11">AF18-12LB</strain>
        <strain evidence="8 12">AM23-3</strain>
    </source>
</reference>
<reference evidence="6" key="3">
    <citation type="submission" date="2022-09" db="EMBL/GenBank/DDBJ databases">
        <title>Draft genome sequence of Coprococcus comes strain 31264.</title>
        <authorList>
            <person name="Atsushi H."/>
            <person name="Moriya O."/>
            <person name="Mitsuo S."/>
        </authorList>
    </citation>
    <scope>NUCLEOTIDE SEQUENCE</scope>
    <source>
        <strain evidence="6">JCM 31264</strain>
    </source>
</reference>
<dbReference type="EMBL" id="QRXJ01000011">
    <property type="protein sequence ID" value="RGT89459.1"/>
    <property type="molecule type" value="Genomic_DNA"/>
</dbReference>
<dbReference type="PANTHER" id="PTHR21180:SF32">
    <property type="entry name" value="ENDONUCLEASE_EXONUCLEASE_PHOSPHATASE FAMILY DOMAIN-CONTAINING PROTEIN 1"/>
    <property type="match status" value="1"/>
</dbReference>
<evidence type="ECO:0000313" key="9">
    <source>
        <dbReference type="Proteomes" id="UP000095362"/>
    </source>
</evidence>
<feature type="domain" description="Helix-hairpin-helix DNA-binding motif class 1" evidence="3">
    <location>
        <begin position="197"/>
        <end position="216"/>
    </location>
</feature>
<dbReference type="GO" id="GO:0015627">
    <property type="term" value="C:type II protein secretion system complex"/>
    <property type="evidence" value="ECO:0007669"/>
    <property type="project" value="TreeGrafter"/>
</dbReference>
<evidence type="ECO:0000313" key="4">
    <source>
        <dbReference type="EMBL" id="CUN04115.1"/>
    </source>
</evidence>
<dbReference type="EMBL" id="QRHO01000001">
    <property type="protein sequence ID" value="RHF86130.1"/>
    <property type="molecule type" value="Genomic_DNA"/>
</dbReference>
<dbReference type="EMBL" id="CYZK01000006">
    <property type="protein sequence ID" value="CUO02302.1"/>
    <property type="molecule type" value="Genomic_DNA"/>
</dbReference>
<dbReference type="Pfam" id="PF12836">
    <property type="entry name" value="HHH_3"/>
    <property type="match status" value="1"/>
</dbReference>
<dbReference type="AlphaFoldDB" id="A0A174BMP0"/>
<dbReference type="NCBIfam" id="TIGR00426">
    <property type="entry name" value="competence protein ComEA helix-hairpin-helix repeat region"/>
    <property type="match status" value="1"/>
</dbReference>
<accession>A0A174BMP0</accession>
<dbReference type="Gene3D" id="3.10.560.10">
    <property type="entry name" value="Outer membrane lipoprotein wza domain like"/>
    <property type="match status" value="1"/>
</dbReference>
<evidence type="ECO:0000256" key="2">
    <source>
        <dbReference type="SAM" id="Phobius"/>
    </source>
</evidence>
<dbReference type="STRING" id="410072.ERS852525_01116"/>
<feature type="compositionally biased region" description="Basic and acidic residues" evidence="1">
    <location>
        <begin position="42"/>
        <end position="68"/>
    </location>
</feature>
<keyword evidence="2" id="KW-1133">Transmembrane helix</keyword>
<dbReference type="InterPro" id="IPR019554">
    <property type="entry name" value="Soluble_ligand-bd"/>
</dbReference>
<evidence type="ECO:0000313" key="6">
    <source>
        <dbReference type="EMBL" id="GLG85959.1"/>
    </source>
</evidence>
<dbReference type="GO" id="GO:0003677">
    <property type="term" value="F:DNA binding"/>
    <property type="evidence" value="ECO:0007669"/>
    <property type="project" value="UniProtKB-KW"/>
</dbReference>
<evidence type="ECO:0000313" key="8">
    <source>
        <dbReference type="EMBL" id="RHF86130.1"/>
    </source>
</evidence>
<evidence type="ECO:0000313" key="10">
    <source>
        <dbReference type="Proteomes" id="UP000095727"/>
    </source>
</evidence>
<keyword evidence="7" id="KW-0238">DNA-binding</keyword>
<dbReference type="SMART" id="SM00278">
    <property type="entry name" value="HhH1"/>
    <property type="match status" value="2"/>
</dbReference>
<dbReference type="Pfam" id="PF10531">
    <property type="entry name" value="SLBB"/>
    <property type="match status" value="1"/>
</dbReference>
<evidence type="ECO:0000313" key="11">
    <source>
        <dbReference type="Proteomes" id="UP000283360"/>
    </source>
</evidence>
<dbReference type="InterPro" id="IPR004509">
    <property type="entry name" value="Competence_ComEA_HhH"/>
</dbReference>
<dbReference type="EMBL" id="CYXR01000018">
    <property type="protein sequence ID" value="CUN04115.1"/>
    <property type="molecule type" value="Genomic_DNA"/>
</dbReference>
<dbReference type="Proteomes" id="UP000284579">
    <property type="component" value="Unassembled WGS sequence"/>
</dbReference>
<evidence type="ECO:0000313" key="12">
    <source>
        <dbReference type="Proteomes" id="UP000284579"/>
    </source>
</evidence>
<gene>
    <name evidence="5" type="primary">comEA</name>
    <name evidence="6" type="ORF">comes_05040</name>
    <name evidence="8" type="ORF">DW656_02030</name>
    <name evidence="7" type="ORF">DWX03_09335</name>
    <name evidence="5" type="ORF">ERS852481_01226</name>
    <name evidence="4" type="ORF">ERS852574_02321</name>
</gene>
<dbReference type="InterPro" id="IPR003583">
    <property type="entry name" value="Hlx-hairpin-Hlx_DNA-bd_motif"/>
</dbReference>
<dbReference type="Gene3D" id="1.10.150.280">
    <property type="entry name" value="AF1531-like domain"/>
    <property type="match status" value="1"/>
</dbReference>
<proteinExistence type="predicted"/>
<dbReference type="InterPro" id="IPR051675">
    <property type="entry name" value="Endo/Exo/Phosphatase_dom_1"/>
</dbReference>
<dbReference type="PaxDb" id="410072-ERS852525_01116"/>
<evidence type="ECO:0000259" key="3">
    <source>
        <dbReference type="SMART" id="SM00278"/>
    </source>
</evidence>
<feature type="domain" description="Helix-hairpin-helix DNA-binding motif class 1" evidence="3">
    <location>
        <begin position="167"/>
        <end position="186"/>
    </location>
</feature>